<sequence>MSGVVLILLTHSWTTIRIRFFFPGTAFLQEKFIAILEKLLHFYVPSIRTDESAQAINAATLASSPRHHIYSAYHVSSLSF</sequence>
<name>A0A016T4I3_9BILA</name>
<accession>A0A016T4I3</accession>
<protein>
    <submittedName>
        <fullName evidence="1">Uncharacterized protein</fullName>
    </submittedName>
</protein>
<reference evidence="2" key="1">
    <citation type="journal article" date="2015" name="Nat. Genet.">
        <title>The genome and transcriptome of the zoonotic hookworm Ancylostoma ceylanicum identify infection-specific gene families.</title>
        <authorList>
            <person name="Schwarz E.M."/>
            <person name="Hu Y."/>
            <person name="Antoshechkin I."/>
            <person name="Miller M.M."/>
            <person name="Sternberg P.W."/>
            <person name="Aroian R.V."/>
        </authorList>
    </citation>
    <scope>NUCLEOTIDE SEQUENCE</scope>
    <source>
        <strain evidence="2">HY135</strain>
    </source>
</reference>
<evidence type="ECO:0000313" key="1">
    <source>
        <dbReference type="EMBL" id="EYB97903.1"/>
    </source>
</evidence>
<dbReference type="Proteomes" id="UP000024635">
    <property type="component" value="Unassembled WGS sequence"/>
</dbReference>
<gene>
    <name evidence="1" type="primary">Acey_s0136.g1991</name>
    <name evidence="1" type="ORF">Y032_0136g1991</name>
</gene>
<evidence type="ECO:0000313" key="2">
    <source>
        <dbReference type="Proteomes" id="UP000024635"/>
    </source>
</evidence>
<dbReference type="EMBL" id="JARK01001472">
    <property type="protein sequence ID" value="EYB97903.1"/>
    <property type="molecule type" value="Genomic_DNA"/>
</dbReference>
<keyword evidence="2" id="KW-1185">Reference proteome</keyword>
<proteinExistence type="predicted"/>
<comment type="caution">
    <text evidence="1">The sequence shown here is derived from an EMBL/GenBank/DDBJ whole genome shotgun (WGS) entry which is preliminary data.</text>
</comment>
<organism evidence="1 2">
    <name type="scientific">Ancylostoma ceylanicum</name>
    <dbReference type="NCBI Taxonomy" id="53326"/>
    <lineage>
        <taxon>Eukaryota</taxon>
        <taxon>Metazoa</taxon>
        <taxon>Ecdysozoa</taxon>
        <taxon>Nematoda</taxon>
        <taxon>Chromadorea</taxon>
        <taxon>Rhabditida</taxon>
        <taxon>Rhabditina</taxon>
        <taxon>Rhabditomorpha</taxon>
        <taxon>Strongyloidea</taxon>
        <taxon>Ancylostomatidae</taxon>
        <taxon>Ancylostomatinae</taxon>
        <taxon>Ancylostoma</taxon>
    </lineage>
</organism>
<dbReference type="AlphaFoldDB" id="A0A016T4I3"/>